<dbReference type="InterPro" id="IPR005122">
    <property type="entry name" value="Uracil-DNA_glycosylase-like"/>
</dbReference>
<dbReference type="NCBIfam" id="TIGR03914">
    <property type="entry name" value="UDG_fam_dom"/>
    <property type="match status" value="1"/>
</dbReference>
<accession>A0ABY6MSV1</accession>
<evidence type="ECO:0000256" key="9">
    <source>
        <dbReference type="ARBA" id="ARBA00023204"/>
    </source>
</evidence>
<feature type="region of interest" description="Disordered" evidence="10">
    <location>
        <begin position="1"/>
        <end position="28"/>
    </location>
</feature>
<dbReference type="CDD" id="cd10030">
    <property type="entry name" value="UDG-F4_TTUDGA_SPO1dp_like"/>
    <property type="match status" value="1"/>
</dbReference>
<dbReference type="SMART" id="SM00986">
    <property type="entry name" value="UDG"/>
    <property type="match status" value="1"/>
</dbReference>
<keyword evidence="7" id="KW-0408">Iron</keyword>
<dbReference type="Gene3D" id="3.40.470.10">
    <property type="entry name" value="Uracil-DNA glycosylase-like domain"/>
    <property type="match status" value="1"/>
</dbReference>
<proteinExistence type="inferred from homology"/>
<dbReference type="SMART" id="SM00987">
    <property type="entry name" value="UreE_C"/>
    <property type="match status" value="1"/>
</dbReference>
<keyword evidence="13" id="KW-1185">Reference proteome</keyword>
<dbReference type="EMBL" id="CP110257">
    <property type="protein sequence ID" value="UZD55064.1"/>
    <property type="molecule type" value="Genomic_DNA"/>
</dbReference>
<evidence type="ECO:0000313" key="12">
    <source>
        <dbReference type="EMBL" id="UZD55064.1"/>
    </source>
</evidence>
<feature type="domain" description="Uracil-DNA glycosylase-like" evidence="11">
    <location>
        <begin position="58"/>
        <end position="217"/>
    </location>
</feature>
<dbReference type="InterPro" id="IPR005273">
    <property type="entry name" value="Ura-DNA_glyco_family4"/>
</dbReference>
<dbReference type="PANTHER" id="PTHR33693">
    <property type="entry name" value="TYPE-5 URACIL-DNA GLYCOSYLASE"/>
    <property type="match status" value="1"/>
</dbReference>
<evidence type="ECO:0000256" key="3">
    <source>
        <dbReference type="ARBA" id="ARBA00022485"/>
    </source>
</evidence>
<evidence type="ECO:0000256" key="7">
    <source>
        <dbReference type="ARBA" id="ARBA00023004"/>
    </source>
</evidence>
<evidence type="ECO:0000259" key="11">
    <source>
        <dbReference type="SMART" id="SM00986"/>
    </source>
</evidence>
<evidence type="ECO:0000256" key="1">
    <source>
        <dbReference type="ARBA" id="ARBA00006521"/>
    </source>
</evidence>
<keyword evidence="9" id="KW-0234">DNA repair</keyword>
<evidence type="ECO:0000256" key="8">
    <source>
        <dbReference type="ARBA" id="ARBA00023014"/>
    </source>
</evidence>
<dbReference type="InterPro" id="IPR036895">
    <property type="entry name" value="Uracil-DNA_glycosylase-like_sf"/>
</dbReference>
<organism evidence="12 13">
    <name type="scientific">Caldimonas aquatica</name>
    <dbReference type="NCBI Taxonomy" id="376175"/>
    <lineage>
        <taxon>Bacteria</taxon>
        <taxon>Pseudomonadati</taxon>
        <taxon>Pseudomonadota</taxon>
        <taxon>Betaproteobacteria</taxon>
        <taxon>Burkholderiales</taxon>
        <taxon>Sphaerotilaceae</taxon>
        <taxon>Caldimonas</taxon>
    </lineage>
</organism>
<keyword evidence="3" id="KW-0004">4Fe-4S</keyword>
<evidence type="ECO:0000256" key="6">
    <source>
        <dbReference type="ARBA" id="ARBA00022801"/>
    </source>
</evidence>
<name>A0ABY6MSV1_9BURK</name>
<evidence type="ECO:0000313" key="13">
    <source>
        <dbReference type="Proteomes" id="UP001163266"/>
    </source>
</evidence>
<dbReference type="SUPFAM" id="SSF52141">
    <property type="entry name" value="Uracil-DNA glycosylase-like"/>
    <property type="match status" value="1"/>
</dbReference>
<dbReference type="NCBIfam" id="TIGR00758">
    <property type="entry name" value="UDG_fam4"/>
    <property type="match status" value="1"/>
</dbReference>
<evidence type="ECO:0000256" key="4">
    <source>
        <dbReference type="ARBA" id="ARBA00022723"/>
    </source>
</evidence>
<dbReference type="InterPro" id="IPR051536">
    <property type="entry name" value="UDG_Type-4/5"/>
</dbReference>
<comment type="similarity">
    <text evidence="1">Belongs to the uracil-DNA glycosylase (UDG) superfamily. Type 4 (UDGa) family.</text>
</comment>
<evidence type="ECO:0000256" key="10">
    <source>
        <dbReference type="SAM" id="MobiDB-lite"/>
    </source>
</evidence>
<dbReference type="RefSeq" id="WP_264892822.1">
    <property type="nucleotide sequence ID" value="NZ_CP110257.1"/>
</dbReference>
<reference evidence="12" key="1">
    <citation type="submission" date="2022-10" db="EMBL/GenBank/DDBJ databases">
        <title>Complete genome sequence of Schlegelella aquatica LMG 23380.</title>
        <authorList>
            <person name="Musilova J."/>
            <person name="Kourilova X."/>
            <person name="Bezdicek M."/>
            <person name="Hermankova K."/>
            <person name="Obruca S."/>
            <person name="Sedlar K."/>
        </authorList>
    </citation>
    <scope>NUCLEOTIDE SEQUENCE</scope>
    <source>
        <strain evidence="12">LMG 23380</strain>
    </source>
</reference>
<keyword evidence="8" id="KW-0411">Iron-sulfur</keyword>
<evidence type="ECO:0000256" key="2">
    <source>
        <dbReference type="ARBA" id="ARBA00019403"/>
    </source>
</evidence>
<keyword evidence="4" id="KW-0479">Metal-binding</keyword>
<dbReference type="PANTHER" id="PTHR33693:SF9">
    <property type="entry name" value="TYPE-4 URACIL-DNA GLYCOSYLASE"/>
    <property type="match status" value="1"/>
</dbReference>
<sequence>MPSTAPASGLSRRAPAAEDALVPPDTRTDPEARWQALRAQAAGCRECPLGFHATQTVWGEGDLHAPLMLVGEQPGDQEDRQGRPFVGPAGQLLARALQALGWPRERLYVTNAVKHFKYEWRGTRRMHKTPGQREAAACLHWLEGEIQTVRPRALVALGATAARSLLHRAVPVTRERGQWLVRADGRPVLVTLHPSALLRLRGPDREAAYAQWVEELRRAETHLPPAG</sequence>
<keyword evidence="6" id="KW-0378">Hydrolase</keyword>
<keyword evidence="5" id="KW-0227">DNA damage</keyword>
<gene>
    <name evidence="12" type="ORF">OMP39_00245</name>
</gene>
<dbReference type="Pfam" id="PF03167">
    <property type="entry name" value="UDG"/>
    <property type="match status" value="1"/>
</dbReference>
<evidence type="ECO:0000256" key="5">
    <source>
        <dbReference type="ARBA" id="ARBA00022763"/>
    </source>
</evidence>
<protein>
    <recommendedName>
        <fullName evidence="2">Type-4 uracil-DNA glycosylase</fullName>
    </recommendedName>
</protein>
<dbReference type="Proteomes" id="UP001163266">
    <property type="component" value="Chromosome"/>
</dbReference>